<accession>Q1JX35</accession>
<evidence type="ECO:0000313" key="1">
    <source>
        <dbReference type="EMBL" id="EAT14827.1"/>
    </source>
</evidence>
<keyword evidence="2" id="KW-1185">Reference proteome</keyword>
<gene>
    <name evidence="1" type="ORF">Dace_0966</name>
</gene>
<evidence type="ECO:0000313" key="2">
    <source>
        <dbReference type="Proteomes" id="UP000005695"/>
    </source>
</evidence>
<evidence type="ECO:0008006" key="3">
    <source>
        <dbReference type="Google" id="ProtNLM"/>
    </source>
</evidence>
<name>Q1JX35_DESA6</name>
<dbReference type="Pfam" id="PF12672">
    <property type="entry name" value="DUF3793"/>
    <property type="match status" value="1"/>
</dbReference>
<dbReference type="InterPro" id="IPR024523">
    <property type="entry name" value="DUF3793"/>
</dbReference>
<comment type="caution">
    <text evidence="1">The sequence shown here is derived from an EMBL/GenBank/DDBJ whole genome shotgun (WGS) entry which is preliminary data.</text>
</comment>
<organism evidence="1 2">
    <name type="scientific">Desulfuromonas acetoxidans (strain DSM 684 / 11070)</name>
    <dbReference type="NCBI Taxonomy" id="281689"/>
    <lineage>
        <taxon>Bacteria</taxon>
        <taxon>Pseudomonadati</taxon>
        <taxon>Thermodesulfobacteriota</taxon>
        <taxon>Desulfuromonadia</taxon>
        <taxon>Desulfuromonadales</taxon>
        <taxon>Desulfuromonadaceae</taxon>
        <taxon>Desulfuromonas</taxon>
    </lineage>
</organism>
<dbReference type="EMBL" id="AAEW02000017">
    <property type="protein sequence ID" value="EAT14827.1"/>
    <property type="molecule type" value="Genomic_DNA"/>
</dbReference>
<proteinExistence type="predicted"/>
<dbReference type="AlphaFoldDB" id="Q1JX35"/>
<sequence length="246" mass="28149">MKVKVKIDKGTPLCSSSTPCCKESIQQTARQWLPAVRTSWKEVSEQFPSHQECLAAFLVLAAAEVLEEVKPANLVRVSHKPYACGRNIADLWQKHGQRLMADSPLRAFNLSSELGSYLLLIYHPGLLHKRLSSRTSRTFLTRLGYRQPHLIEAVLEQLAQRFAVNNELPHEIGWFLGYPLKDVEGFMGRKPLKVSGQRLWKIYGHPHRSNALADLYHKHHHRVVRQLRQQQRNSVDLLQNRASLAA</sequence>
<dbReference type="OrthoDB" id="5393676at2"/>
<reference evidence="1" key="2">
    <citation type="submission" date="2006-05" db="EMBL/GenBank/DDBJ databases">
        <title>Sequencing of the draft genome and assembly of Desulfuromonas acetoxidans DSM 684.</title>
        <authorList>
            <consortium name="US DOE Joint Genome Institute (JGI-PGF)"/>
            <person name="Copeland A."/>
            <person name="Lucas S."/>
            <person name="Lapidus A."/>
            <person name="Barry K."/>
            <person name="Detter J.C."/>
            <person name="Glavina del Rio T."/>
            <person name="Hammon N."/>
            <person name="Israni S."/>
            <person name="Dalin E."/>
            <person name="Tice H."/>
            <person name="Bruce D."/>
            <person name="Pitluck S."/>
            <person name="Richardson P."/>
        </authorList>
    </citation>
    <scope>NUCLEOTIDE SEQUENCE [LARGE SCALE GENOMIC DNA]</scope>
    <source>
        <strain evidence="1">DSM 684</strain>
    </source>
</reference>
<reference evidence="1" key="1">
    <citation type="submission" date="2006-05" db="EMBL/GenBank/DDBJ databases">
        <title>Annotation of the draft genome assembly of Desulfuromonas acetoxidans DSM 684.</title>
        <authorList>
            <consortium name="US DOE Joint Genome Institute (JGI-ORNL)"/>
            <person name="Larimer F."/>
            <person name="Land M."/>
            <person name="Hauser L."/>
        </authorList>
    </citation>
    <scope>NUCLEOTIDE SEQUENCE [LARGE SCALE GENOMIC DNA]</scope>
    <source>
        <strain evidence="1">DSM 684</strain>
    </source>
</reference>
<protein>
    <recommendedName>
        <fullName evidence="3">DUF3793 domain-containing protein</fullName>
    </recommendedName>
</protein>
<dbReference type="RefSeq" id="WP_006002068.1">
    <property type="nucleotide sequence ID" value="NZ_AAEW02000017.1"/>
</dbReference>
<dbReference type="Proteomes" id="UP000005695">
    <property type="component" value="Unassembled WGS sequence"/>
</dbReference>